<dbReference type="KEGG" id="mlr:MELLADRAFT_110417"/>
<keyword evidence="3" id="KW-1185">Reference proteome</keyword>
<organism evidence="3">
    <name type="scientific">Melampsora larici-populina (strain 98AG31 / pathotype 3-4-7)</name>
    <name type="common">Poplar leaf rust fungus</name>
    <dbReference type="NCBI Taxonomy" id="747676"/>
    <lineage>
        <taxon>Eukaryota</taxon>
        <taxon>Fungi</taxon>
        <taxon>Dikarya</taxon>
        <taxon>Basidiomycota</taxon>
        <taxon>Pucciniomycotina</taxon>
        <taxon>Pucciniomycetes</taxon>
        <taxon>Pucciniales</taxon>
        <taxon>Melampsoraceae</taxon>
        <taxon>Melampsora</taxon>
    </lineage>
</organism>
<proteinExistence type="predicted"/>
<name>F4RZR4_MELLP</name>
<gene>
    <name evidence="2" type="ORF">MELLADRAFT_110417</name>
</gene>
<evidence type="ECO:0000313" key="2">
    <source>
        <dbReference type="EMBL" id="EGG02048.1"/>
    </source>
</evidence>
<protein>
    <submittedName>
        <fullName evidence="2">Uncharacterized protein</fullName>
    </submittedName>
</protein>
<feature type="compositionally biased region" description="Low complexity" evidence="1">
    <location>
        <begin position="199"/>
        <end position="209"/>
    </location>
</feature>
<sequence length="331" mass="37222">MDHLTSSISSYSNVRATDRKSNSKPSKSHEKLTKLISRPFSFFRREIIKKNSEAHERSAEGGKTTAAEDTLPLSRLGESIDDQTQGDSEHDLLPSQSNSRPLTNYSIIHNSIITQSQEGYHSASSLDILKDPKRFIHGLTHLSILNFEIVSSSSRSGEVVNSPWDENSLESGKQVQKLFKTDSDGESQVLCNDEEIEQSSSSRRISTSSPKHQSQSFEPSSLEPISQDNLIKTDDKSKSKEYKFKRSNDSEPYREPVYEDKSTWIASNMLQALWNLLEGDEPHKYKTQLFAHNPVRKIGVESNQMSQIGQQANLTNSLLEKETSSGLTVRD</sequence>
<dbReference type="RefSeq" id="XP_007414585.1">
    <property type="nucleotide sequence ID" value="XM_007414523.1"/>
</dbReference>
<feature type="compositionally biased region" description="Basic and acidic residues" evidence="1">
    <location>
        <begin position="16"/>
        <end position="33"/>
    </location>
</feature>
<dbReference type="InParanoid" id="F4RZR4"/>
<dbReference type="GeneID" id="18924075"/>
<accession>F4RZR4</accession>
<evidence type="ECO:0000313" key="3">
    <source>
        <dbReference type="Proteomes" id="UP000001072"/>
    </source>
</evidence>
<dbReference type="Proteomes" id="UP000001072">
    <property type="component" value="Unassembled WGS sequence"/>
</dbReference>
<feature type="region of interest" description="Disordered" evidence="1">
    <location>
        <begin position="1"/>
        <end position="33"/>
    </location>
</feature>
<feature type="compositionally biased region" description="Polar residues" evidence="1">
    <location>
        <begin position="1"/>
        <end position="15"/>
    </location>
</feature>
<dbReference type="AlphaFoldDB" id="F4RZR4"/>
<feature type="region of interest" description="Disordered" evidence="1">
    <location>
        <begin position="194"/>
        <end position="254"/>
    </location>
</feature>
<evidence type="ECO:0000256" key="1">
    <source>
        <dbReference type="SAM" id="MobiDB-lite"/>
    </source>
</evidence>
<reference evidence="3" key="1">
    <citation type="journal article" date="2011" name="Proc. Natl. Acad. Sci. U.S.A.">
        <title>Obligate biotrophy features unraveled by the genomic analysis of rust fungi.</title>
        <authorList>
            <person name="Duplessis S."/>
            <person name="Cuomo C.A."/>
            <person name="Lin Y.-C."/>
            <person name="Aerts A."/>
            <person name="Tisserant E."/>
            <person name="Veneault-Fourrey C."/>
            <person name="Joly D.L."/>
            <person name="Hacquard S."/>
            <person name="Amselem J."/>
            <person name="Cantarel B.L."/>
            <person name="Chiu R."/>
            <person name="Coutinho P.M."/>
            <person name="Feau N."/>
            <person name="Field M."/>
            <person name="Frey P."/>
            <person name="Gelhaye E."/>
            <person name="Goldberg J."/>
            <person name="Grabherr M.G."/>
            <person name="Kodira C.D."/>
            <person name="Kohler A."/>
            <person name="Kuees U."/>
            <person name="Lindquist E.A."/>
            <person name="Lucas S.M."/>
            <person name="Mago R."/>
            <person name="Mauceli E."/>
            <person name="Morin E."/>
            <person name="Murat C."/>
            <person name="Pangilinan J.L."/>
            <person name="Park R."/>
            <person name="Pearson M."/>
            <person name="Quesneville H."/>
            <person name="Rouhier N."/>
            <person name="Sakthikumar S."/>
            <person name="Salamov A.A."/>
            <person name="Schmutz J."/>
            <person name="Selles B."/>
            <person name="Shapiro H."/>
            <person name="Tanguay P."/>
            <person name="Tuskan G.A."/>
            <person name="Henrissat B."/>
            <person name="Van de Peer Y."/>
            <person name="Rouze P."/>
            <person name="Ellis J.G."/>
            <person name="Dodds P.N."/>
            <person name="Schein J.E."/>
            <person name="Zhong S."/>
            <person name="Hamelin R.C."/>
            <person name="Grigoriev I.V."/>
            <person name="Szabo L.J."/>
            <person name="Martin F."/>
        </authorList>
    </citation>
    <scope>NUCLEOTIDE SEQUENCE [LARGE SCALE GENOMIC DNA]</scope>
    <source>
        <strain evidence="3">98AG31 / pathotype 3-4-7</strain>
    </source>
</reference>
<feature type="region of interest" description="Disordered" evidence="1">
    <location>
        <begin position="52"/>
        <end position="100"/>
    </location>
</feature>
<dbReference type="HOGENOM" id="CLU_839587_0_0_1"/>
<feature type="compositionally biased region" description="Polar residues" evidence="1">
    <location>
        <begin position="210"/>
        <end position="230"/>
    </location>
</feature>
<dbReference type="VEuPathDB" id="FungiDB:MELLADRAFT_110417"/>
<dbReference type="EMBL" id="GL883133">
    <property type="protein sequence ID" value="EGG02048.1"/>
    <property type="molecule type" value="Genomic_DNA"/>
</dbReference>
<feature type="compositionally biased region" description="Basic and acidic residues" evidence="1">
    <location>
        <begin position="231"/>
        <end position="254"/>
    </location>
</feature>
<dbReference type="OrthoDB" id="10611257at2759"/>